<protein>
    <submittedName>
        <fullName evidence="8">DNA recombination protein RmuC</fullName>
    </submittedName>
</protein>
<keyword evidence="4" id="KW-0233">DNA recombination</keyword>
<sequence>MELLESPALAAACSLVLGVLIGIVVTGLLLRGRLLRSDAQVDAQRTELERQREQIDRAQAESRRLDSELAANRATLAAQLESSAEKLKLLESTREEMATRFKQLSQEILEEKSKRFSESNREQIENLLNPLRERIGHFEQQVKQTYEHETRDRLALKSEIVNLQKLSQQVSSDANNLANALKGETRTQGAWGEMILERIFELSGLERGREYETQVNISIEGGRRRPDAVVHLPDGRDVIVDAKVSLTAFSRLGAALDDNERRQRLAEHVQSVRGHIKGLSVKEYQELPGIESLDFVLMFVPSEAAYIEALRAAPDLYEDALARNVALVSPSTLLPTLRTVENLWKIERQGQNAQKIAEEAGKLYDQFVLFEMALSDVGDKLGKAQNAYDTARKRLIDGRGNLVRRTEQLRVMGARASKALPADLVREANEDNEALEAPDEAEGS</sequence>
<keyword evidence="3 5" id="KW-0175">Coiled coil</keyword>
<comment type="function">
    <text evidence="1">Involved in DNA recombination.</text>
</comment>
<evidence type="ECO:0000256" key="4">
    <source>
        <dbReference type="ARBA" id="ARBA00023172"/>
    </source>
</evidence>
<dbReference type="RefSeq" id="WP_311365478.1">
    <property type="nucleotide sequence ID" value="NZ_JAVRIC010000017.1"/>
</dbReference>
<comment type="similarity">
    <text evidence="2">Belongs to the RmuC family.</text>
</comment>
<dbReference type="EMBL" id="JAVRIC010000017">
    <property type="protein sequence ID" value="MDT0498086.1"/>
    <property type="molecule type" value="Genomic_DNA"/>
</dbReference>
<keyword evidence="9" id="KW-1185">Reference proteome</keyword>
<dbReference type="Pfam" id="PF02646">
    <property type="entry name" value="RmuC"/>
    <property type="match status" value="1"/>
</dbReference>
<comment type="caution">
    <text evidence="8">The sequence shown here is derived from an EMBL/GenBank/DDBJ whole genome shotgun (WGS) entry which is preliminary data.</text>
</comment>
<feature type="transmembrane region" description="Helical" evidence="7">
    <location>
        <begin position="6"/>
        <end position="30"/>
    </location>
</feature>
<reference evidence="8 9" key="1">
    <citation type="submission" date="2023-09" db="EMBL/GenBank/DDBJ databases">
        <authorList>
            <person name="Rey-Velasco X."/>
        </authorList>
    </citation>
    <scope>NUCLEOTIDE SEQUENCE [LARGE SCALE GENOMIC DNA]</scope>
    <source>
        <strain evidence="8 9">W345</strain>
    </source>
</reference>
<feature type="region of interest" description="Disordered" evidence="6">
    <location>
        <begin position="424"/>
        <end position="444"/>
    </location>
</feature>
<gene>
    <name evidence="8" type="primary">rmuC</name>
    <name evidence="8" type="ORF">RM530_12030</name>
</gene>
<feature type="compositionally biased region" description="Acidic residues" evidence="6">
    <location>
        <begin position="430"/>
        <end position="444"/>
    </location>
</feature>
<accession>A0ABU2WJP0</accession>
<keyword evidence="7" id="KW-0812">Transmembrane</keyword>
<organism evidence="8 9">
    <name type="scientific">Banduia mediterranea</name>
    <dbReference type="NCBI Taxonomy" id="3075609"/>
    <lineage>
        <taxon>Bacteria</taxon>
        <taxon>Pseudomonadati</taxon>
        <taxon>Pseudomonadota</taxon>
        <taxon>Gammaproteobacteria</taxon>
        <taxon>Nevskiales</taxon>
        <taxon>Algiphilaceae</taxon>
        <taxon>Banduia</taxon>
    </lineage>
</organism>
<name>A0ABU2WJP0_9GAMM</name>
<dbReference type="PANTHER" id="PTHR30563">
    <property type="entry name" value="DNA RECOMBINATION PROTEIN RMUC"/>
    <property type="match status" value="1"/>
</dbReference>
<proteinExistence type="inferred from homology"/>
<evidence type="ECO:0000313" key="9">
    <source>
        <dbReference type="Proteomes" id="UP001254608"/>
    </source>
</evidence>
<feature type="coiled-coil region" evidence="5">
    <location>
        <begin position="41"/>
        <end position="107"/>
    </location>
</feature>
<dbReference type="Proteomes" id="UP001254608">
    <property type="component" value="Unassembled WGS sequence"/>
</dbReference>
<evidence type="ECO:0000256" key="1">
    <source>
        <dbReference type="ARBA" id="ARBA00003416"/>
    </source>
</evidence>
<evidence type="ECO:0000256" key="5">
    <source>
        <dbReference type="SAM" id="Coils"/>
    </source>
</evidence>
<keyword evidence="7" id="KW-0472">Membrane</keyword>
<dbReference type="PANTHER" id="PTHR30563:SF0">
    <property type="entry name" value="DNA RECOMBINATION PROTEIN RMUC"/>
    <property type="match status" value="1"/>
</dbReference>
<dbReference type="InterPro" id="IPR003798">
    <property type="entry name" value="DNA_recombination_RmuC"/>
</dbReference>
<evidence type="ECO:0000256" key="2">
    <source>
        <dbReference type="ARBA" id="ARBA00009840"/>
    </source>
</evidence>
<evidence type="ECO:0000313" key="8">
    <source>
        <dbReference type="EMBL" id="MDT0498086.1"/>
    </source>
</evidence>
<evidence type="ECO:0000256" key="6">
    <source>
        <dbReference type="SAM" id="MobiDB-lite"/>
    </source>
</evidence>
<evidence type="ECO:0000256" key="3">
    <source>
        <dbReference type="ARBA" id="ARBA00023054"/>
    </source>
</evidence>
<evidence type="ECO:0000256" key="7">
    <source>
        <dbReference type="SAM" id="Phobius"/>
    </source>
</evidence>
<keyword evidence="7" id="KW-1133">Transmembrane helix</keyword>